<feature type="transmembrane region" description="Helical" evidence="4">
    <location>
        <begin position="200"/>
        <end position="224"/>
    </location>
</feature>
<dbReference type="AlphaFoldDB" id="A0A0A8HA72"/>
<dbReference type="PANTHER" id="PTHR23523:SF2">
    <property type="entry name" value="2-NITROIMIDAZOLE TRANSPORTER"/>
    <property type="match status" value="1"/>
</dbReference>
<dbReference type="EMBL" id="CP007772">
    <property type="protein sequence ID" value="AJC91008.1"/>
    <property type="molecule type" value="Genomic_DNA"/>
</dbReference>
<keyword evidence="3 4" id="KW-0472">Membrane</keyword>
<evidence type="ECO:0000256" key="3">
    <source>
        <dbReference type="ARBA" id="ARBA00023136"/>
    </source>
</evidence>
<feature type="transmembrane region" description="Helical" evidence="4">
    <location>
        <begin position="244"/>
        <end position="266"/>
    </location>
</feature>
<dbReference type="OrthoDB" id="5317164at2"/>
<dbReference type="Pfam" id="PF07690">
    <property type="entry name" value="MFS_1"/>
    <property type="match status" value="1"/>
</dbReference>
<accession>A0A0A8HA72</accession>
<feature type="transmembrane region" description="Helical" evidence="4">
    <location>
        <begin position="99"/>
        <end position="121"/>
    </location>
</feature>
<dbReference type="HOGENOM" id="CLU_038046_1_0_7"/>
<keyword evidence="1 4" id="KW-0812">Transmembrane</keyword>
<dbReference type="SUPFAM" id="SSF103473">
    <property type="entry name" value="MFS general substrate transporter"/>
    <property type="match status" value="1"/>
</dbReference>
<feature type="transmembrane region" description="Helical" evidence="4">
    <location>
        <begin position="297"/>
        <end position="321"/>
    </location>
</feature>
<feature type="transmembrane region" description="Helical" evidence="4">
    <location>
        <begin position="273"/>
        <end position="291"/>
    </location>
</feature>
<feature type="transmembrane region" description="Helical" evidence="4">
    <location>
        <begin position="362"/>
        <end position="384"/>
    </location>
</feature>
<dbReference type="GO" id="GO:0022857">
    <property type="term" value="F:transmembrane transporter activity"/>
    <property type="evidence" value="ECO:0007669"/>
    <property type="project" value="InterPro"/>
</dbReference>
<organism evidence="5 6">
    <name type="scientific">Campylobacter subantarcticus LMG 24374</name>
    <dbReference type="NCBI Taxonomy" id="1388751"/>
    <lineage>
        <taxon>Bacteria</taxon>
        <taxon>Pseudomonadati</taxon>
        <taxon>Campylobacterota</taxon>
        <taxon>Epsilonproteobacteria</taxon>
        <taxon>Campylobacterales</taxon>
        <taxon>Campylobacteraceae</taxon>
        <taxon>Campylobacter</taxon>
    </lineage>
</organism>
<evidence type="ECO:0000256" key="4">
    <source>
        <dbReference type="SAM" id="Phobius"/>
    </source>
</evidence>
<proteinExistence type="predicted"/>
<feature type="transmembrane region" description="Helical" evidence="4">
    <location>
        <begin position="76"/>
        <end position="93"/>
    </location>
</feature>
<evidence type="ECO:0000256" key="2">
    <source>
        <dbReference type="ARBA" id="ARBA00022989"/>
    </source>
</evidence>
<feature type="transmembrane region" description="Helical" evidence="4">
    <location>
        <begin position="133"/>
        <end position="154"/>
    </location>
</feature>
<feature type="transmembrane region" description="Helical" evidence="4">
    <location>
        <begin position="49"/>
        <end position="69"/>
    </location>
</feature>
<dbReference type="Proteomes" id="UP000031135">
    <property type="component" value="Chromosome"/>
</dbReference>
<reference evidence="5 6" key="1">
    <citation type="journal article" date="2014" name="Genome Biol. Evol.">
        <title>Comparative Genomics of the Campylobacter lari Group.</title>
        <authorList>
            <person name="Miller W.G."/>
            <person name="Yee E."/>
            <person name="Chapman M.H."/>
            <person name="Smith T.P."/>
            <person name="Bono J.L."/>
            <person name="Huynh S."/>
            <person name="Parker C.T."/>
            <person name="Vandamme P."/>
            <person name="Luong K."/>
            <person name="Korlach J."/>
        </authorList>
    </citation>
    <scope>NUCLEOTIDE SEQUENCE [LARGE SCALE GENOMIC DNA]</scope>
    <source>
        <strain evidence="5 6">LMG 24374</strain>
    </source>
</reference>
<gene>
    <name evidence="5" type="ORF">CSUB8521_1176</name>
</gene>
<dbReference type="Gene3D" id="1.20.1250.20">
    <property type="entry name" value="MFS general substrate transporter like domains"/>
    <property type="match status" value="1"/>
</dbReference>
<evidence type="ECO:0000313" key="5">
    <source>
        <dbReference type="EMBL" id="AJC91008.1"/>
    </source>
</evidence>
<feature type="transmembrane region" description="Helical" evidence="4">
    <location>
        <begin position="12"/>
        <end position="29"/>
    </location>
</feature>
<sequence length="390" mass="43259">MHHQIIYKKFFWINILVVVALALNLRAPITSIGPMIGHIQEYYQINSTLAGMLTTLPLIAFGLISFFVAYFSQIKALFFALLLIVFGEVLRSYGANIGLFLGVFFIGGGIAIANVLLPSFVKEKFPKNTYKIMGLYGSIIGLSSIAGVALSLPLLKIFDVPQAMFIWVILALLALFFYLPHLKNKRLLRAKRKNVNRFNIFLNKTAWKVTVVMGLQSFLSYSLFAWLSVMISEKGFGIDFGSNVLLLSQIIGMPVAFLLPLVLGRLRNRAKSIVIVTLGFLYVLSFMMIFICQTKAMLFLAAIFLGFASSGVFTISLLFIAIKSSNSAIAAKLSAMSQGVGYLIAAQSPWVVGILHDHFKNFTFGFLMLIVVTIILNIFVFLAYKAPVIK</sequence>
<dbReference type="KEGG" id="csm:CSUB8521_1176"/>
<protein>
    <submittedName>
        <fullName evidence="5">Putative cyanate transporter CynX</fullName>
    </submittedName>
</protein>
<dbReference type="PANTHER" id="PTHR23523">
    <property type="match status" value="1"/>
</dbReference>
<name>A0A0A8HA72_9BACT</name>
<dbReference type="RefSeq" id="WP_039664205.1">
    <property type="nucleotide sequence ID" value="NZ_CP007772.1"/>
</dbReference>
<evidence type="ECO:0000313" key="6">
    <source>
        <dbReference type="Proteomes" id="UP000031135"/>
    </source>
</evidence>
<evidence type="ECO:0000256" key="1">
    <source>
        <dbReference type="ARBA" id="ARBA00022692"/>
    </source>
</evidence>
<dbReference type="InterPro" id="IPR052524">
    <property type="entry name" value="MFS_Cyanate_Porter"/>
</dbReference>
<keyword evidence="2 4" id="KW-1133">Transmembrane helix</keyword>
<dbReference type="InterPro" id="IPR036259">
    <property type="entry name" value="MFS_trans_sf"/>
</dbReference>
<feature type="transmembrane region" description="Helical" evidence="4">
    <location>
        <begin position="333"/>
        <end position="356"/>
    </location>
</feature>
<dbReference type="InterPro" id="IPR011701">
    <property type="entry name" value="MFS"/>
</dbReference>
<feature type="transmembrane region" description="Helical" evidence="4">
    <location>
        <begin position="160"/>
        <end position="179"/>
    </location>
</feature>